<accession>A0A0P6VFE0</accession>
<dbReference type="RefSeq" id="WP_054356977.1">
    <property type="nucleotide sequence ID" value="NZ_JAPCYQ010000001.1"/>
</dbReference>
<organism evidence="2 3">
    <name type="scientific">Prosthecodimorpha hirschii</name>
    <dbReference type="NCBI Taxonomy" id="665126"/>
    <lineage>
        <taxon>Bacteria</taxon>
        <taxon>Pseudomonadati</taxon>
        <taxon>Pseudomonadota</taxon>
        <taxon>Alphaproteobacteria</taxon>
        <taxon>Hyphomicrobiales</taxon>
        <taxon>Ancalomicrobiaceae</taxon>
        <taxon>Prosthecodimorpha</taxon>
    </lineage>
</organism>
<feature type="region of interest" description="Disordered" evidence="1">
    <location>
        <begin position="27"/>
        <end position="46"/>
    </location>
</feature>
<dbReference type="Proteomes" id="UP000048984">
    <property type="component" value="Unassembled WGS sequence"/>
</dbReference>
<keyword evidence="3" id="KW-1185">Reference proteome</keyword>
<comment type="caution">
    <text evidence="2">The sequence shown here is derived from an EMBL/GenBank/DDBJ whole genome shotgun (WGS) entry which is preliminary data.</text>
</comment>
<protein>
    <submittedName>
        <fullName evidence="2">Uncharacterized protein</fullName>
    </submittedName>
</protein>
<proteinExistence type="predicted"/>
<sequence length="75" mass="8131">MSAFVDRLRAAVVPILEELSALRPGEDAEMAARHQAERDALNETHANERDAIATRRAAEDAVGVEILNGLARIPV</sequence>
<dbReference type="EMBL" id="LJYW01000001">
    <property type="protein sequence ID" value="KPL50814.1"/>
    <property type="molecule type" value="Genomic_DNA"/>
</dbReference>
<evidence type="ECO:0000313" key="3">
    <source>
        <dbReference type="Proteomes" id="UP000048984"/>
    </source>
</evidence>
<dbReference type="AlphaFoldDB" id="A0A0P6VFE0"/>
<evidence type="ECO:0000313" key="2">
    <source>
        <dbReference type="EMBL" id="KPL50814.1"/>
    </source>
</evidence>
<gene>
    <name evidence="2" type="ORF">ABB55_00020</name>
</gene>
<reference evidence="2 3" key="2">
    <citation type="submission" date="2015-10" db="EMBL/GenBank/DDBJ databases">
        <title>Draft Genome Sequence of Prosthecomicrobium hirschii ATCC 27832.</title>
        <authorList>
            <person name="Daniel J."/>
            <person name="Givan S.A."/>
            <person name="Brun Y.V."/>
            <person name="Brown P.J."/>
        </authorList>
    </citation>
    <scope>NUCLEOTIDE SEQUENCE [LARGE SCALE GENOMIC DNA]</scope>
    <source>
        <strain evidence="2 3">16</strain>
    </source>
</reference>
<name>A0A0P6VFE0_9HYPH</name>
<dbReference type="STRING" id="665126.ABB55_00020"/>
<evidence type="ECO:0000256" key="1">
    <source>
        <dbReference type="SAM" id="MobiDB-lite"/>
    </source>
</evidence>
<reference evidence="2 3" key="1">
    <citation type="submission" date="2015-09" db="EMBL/GenBank/DDBJ databases">
        <authorList>
            <person name="Jackson K.R."/>
            <person name="Lunt B.L."/>
            <person name="Fisher J.N.B."/>
            <person name="Gardner A.V."/>
            <person name="Bailey M.E."/>
            <person name="Deus L.M."/>
            <person name="Earl A.S."/>
            <person name="Gibby P.D."/>
            <person name="Hartmann K.A."/>
            <person name="Liu J.E."/>
            <person name="Manci A.M."/>
            <person name="Nielsen D.A."/>
            <person name="Solomon M.B."/>
            <person name="Breakwell D.P."/>
            <person name="Burnett S.H."/>
            <person name="Grose J.H."/>
        </authorList>
    </citation>
    <scope>NUCLEOTIDE SEQUENCE [LARGE SCALE GENOMIC DNA]</scope>
    <source>
        <strain evidence="2 3">16</strain>
    </source>
</reference>